<evidence type="ECO:0000256" key="5">
    <source>
        <dbReference type="ARBA" id="ARBA00023136"/>
    </source>
</evidence>
<dbReference type="RefSeq" id="XP_005758605.1">
    <property type="nucleotide sequence ID" value="XM_005758548.1"/>
</dbReference>
<dbReference type="PANTHER" id="PTHR23505">
    <property type="entry name" value="SPINSTER"/>
    <property type="match status" value="1"/>
</dbReference>
<feature type="transmembrane region" description="Helical" evidence="8">
    <location>
        <begin position="415"/>
        <end position="434"/>
    </location>
</feature>
<dbReference type="InterPro" id="IPR011701">
    <property type="entry name" value="MFS"/>
</dbReference>
<dbReference type="Gene3D" id="1.20.1250.20">
    <property type="entry name" value="MFS general substrate transporter like domains"/>
    <property type="match status" value="2"/>
</dbReference>
<dbReference type="eggNOG" id="KOG1330">
    <property type="taxonomic scope" value="Eukaryota"/>
</dbReference>
<reference evidence="10" key="2">
    <citation type="submission" date="2024-10" db="UniProtKB">
        <authorList>
            <consortium name="EnsemblProtists"/>
        </authorList>
    </citation>
    <scope>IDENTIFICATION</scope>
</reference>
<keyword evidence="3 8" id="KW-0812">Transmembrane</keyword>
<feature type="transmembrane region" description="Helical" evidence="8">
    <location>
        <begin position="294"/>
        <end position="313"/>
    </location>
</feature>
<name>A0A0D3I4J1_EMIH1</name>
<dbReference type="InterPro" id="IPR044770">
    <property type="entry name" value="MFS_spinster-like"/>
</dbReference>
<dbReference type="OMA" id="FGSVYFE"/>
<feature type="transmembrane region" description="Helical" evidence="8">
    <location>
        <begin position="232"/>
        <end position="251"/>
    </location>
</feature>
<evidence type="ECO:0000256" key="3">
    <source>
        <dbReference type="ARBA" id="ARBA00022692"/>
    </source>
</evidence>
<dbReference type="AlphaFoldDB" id="A0A0D3I4J1"/>
<dbReference type="PANTHER" id="PTHR23505:SF79">
    <property type="entry name" value="PROTEIN SPINSTER"/>
    <property type="match status" value="1"/>
</dbReference>
<dbReference type="PaxDb" id="2903-EOD06176"/>
<feature type="domain" description="Major facilitator superfamily (MFS) profile" evidence="9">
    <location>
        <begin position="51"/>
        <end position="467"/>
    </location>
</feature>
<organism evidence="10 11">
    <name type="scientific">Emiliania huxleyi (strain CCMP1516)</name>
    <dbReference type="NCBI Taxonomy" id="280463"/>
    <lineage>
        <taxon>Eukaryota</taxon>
        <taxon>Haptista</taxon>
        <taxon>Haptophyta</taxon>
        <taxon>Prymnesiophyceae</taxon>
        <taxon>Isochrysidales</taxon>
        <taxon>Noelaerhabdaceae</taxon>
        <taxon>Emiliania</taxon>
    </lineage>
</organism>
<feature type="transmembrane region" description="Helical" evidence="8">
    <location>
        <begin position="110"/>
        <end position="133"/>
    </location>
</feature>
<sequence length="484" mass="49557">MSKSSTPYDTVAAPPTRSSYASLLQPRRRRRQLHLSAAPEDDRPLVPLSPVRQAACVGSLLALFTVNQWSRSLIFYLVDFTDRAGQPAAAVAEASRAFMNVELGFDQAQYGLLASLGFAAVFSFASFLAGLAVDKADARTLLPTSGVLWSLAMLWQAAASSFGDVLGSRFLLGFSQAFCNPAAYVALGRISAPSSRATVLGVYSSGVYIGGGLAALSILLDGPLGWRGVSQLAGATGVGVALIAAVALPSLPPVASEGREEAAGEEAATAQQVSALSSLRDDLSELLAPPVVRWLLAASALRFLAGFALGVWIGAQFALLKASVNGVAGAASALGGGALADRRGAAEPRARQWVPAAGSLVAVPFWLAALSAPTLQLSLAALFLEYLAAESWFGPTVAALQAATPARLQGLSQGVFSTLTLVGNLAPLAIGVLLRDQGFELAPTLGVLVSVLYVAAAAAFVVAGEAGLEAGPPGAISRETARDG</sequence>
<dbReference type="InterPro" id="IPR020846">
    <property type="entry name" value="MFS_dom"/>
</dbReference>
<evidence type="ECO:0000256" key="2">
    <source>
        <dbReference type="ARBA" id="ARBA00022448"/>
    </source>
</evidence>
<dbReference type="GO" id="GO:0016020">
    <property type="term" value="C:membrane"/>
    <property type="evidence" value="ECO:0007669"/>
    <property type="project" value="UniProtKB-SubCell"/>
</dbReference>
<keyword evidence="2" id="KW-0813">Transport</keyword>
<proteinExistence type="inferred from homology"/>
<accession>A0A0D3I4J1</accession>
<evidence type="ECO:0000259" key="9">
    <source>
        <dbReference type="PROSITE" id="PS50850"/>
    </source>
</evidence>
<reference evidence="11" key="1">
    <citation type="journal article" date="2013" name="Nature">
        <title>Pan genome of the phytoplankton Emiliania underpins its global distribution.</title>
        <authorList>
            <person name="Read B.A."/>
            <person name="Kegel J."/>
            <person name="Klute M.J."/>
            <person name="Kuo A."/>
            <person name="Lefebvre S.C."/>
            <person name="Maumus F."/>
            <person name="Mayer C."/>
            <person name="Miller J."/>
            <person name="Monier A."/>
            <person name="Salamov A."/>
            <person name="Young J."/>
            <person name="Aguilar M."/>
            <person name="Claverie J.M."/>
            <person name="Frickenhaus S."/>
            <person name="Gonzalez K."/>
            <person name="Herman E.K."/>
            <person name="Lin Y.C."/>
            <person name="Napier J."/>
            <person name="Ogata H."/>
            <person name="Sarno A.F."/>
            <person name="Shmutz J."/>
            <person name="Schroeder D."/>
            <person name="de Vargas C."/>
            <person name="Verret F."/>
            <person name="von Dassow P."/>
            <person name="Valentin K."/>
            <person name="Van de Peer Y."/>
            <person name="Wheeler G."/>
            <person name="Dacks J.B."/>
            <person name="Delwiche C.F."/>
            <person name="Dyhrman S.T."/>
            <person name="Glockner G."/>
            <person name="John U."/>
            <person name="Richards T."/>
            <person name="Worden A.Z."/>
            <person name="Zhang X."/>
            <person name="Grigoriev I.V."/>
            <person name="Allen A.E."/>
            <person name="Bidle K."/>
            <person name="Borodovsky M."/>
            <person name="Bowler C."/>
            <person name="Brownlee C."/>
            <person name="Cock J.M."/>
            <person name="Elias M."/>
            <person name="Gladyshev V.N."/>
            <person name="Groth M."/>
            <person name="Guda C."/>
            <person name="Hadaegh A."/>
            <person name="Iglesias-Rodriguez M.D."/>
            <person name="Jenkins J."/>
            <person name="Jones B.M."/>
            <person name="Lawson T."/>
            <person name="Leese F."/>
            <person name="Lindquist E."/>
            <person name="Lobanov A."/>
            <person name="Lomsadze A."/>
            <person name="Malik S.B."/>
            <person name="Marsh M.E."/>
            <person name="Mackinder L."/>
            <person name="Mock T."/>
            <person name="Mueller-Roeber B."/>
            <person name="Pagarete A."/>
            <person name="Parker M."/>
            <person name="Probert I."/>
            <person name="Quesneville H."/>
            <person name="Raines C."/>
            <person name="Rensing S.A."/>
            <person name="Riano-Pachon D.M."/>
            <person name="Richier S."/>
            <person name="Rokitta S."/>
            <person name="Shiraiwa Y."/>
            <person name="Soanes D.M."/>
            <person name="van der Giezen M."/>
            <person name="Wahlund T.M."/>
            <person name="Williams B."/>
            <person name="Wilson W."/>
            <person name="Wolfe G."/>
            <person name="Wurch L.L."/>
        </authorList>
    </citation>
    <scope>NUCLEOTIDE SEQUENCE</scope>
</reference>
<dbReference type="Proteomes" id="UP000013827">
    <property type="component" value="Unassembled WGS sequence"/>
</dbReference>
<keyword evidence="4 8" id="KW-1133">Transmembrane helix</keyword>
<comment type="subcellular location">
    <subcellularLocation>
        <location evidence="1">Membrane</location>
        <topology evidence="1">Multi-pass membrane protein</topology>
    </subcellularLocation>
</comment>
<protein>
    <recommendedName>
        <fullName evidence="9">Major facilitator superfamily (MFS) profile domain-containing protein</fullName>
    </recommendedName>
</protein>
<comment type="similarity">
    <text evidence="6">Belongs to the major facilitator superfamily. Spinster (TC 2.A.1.49) family.</text>
</comment>
<evidence type="ECO:0000256" key="8">
    <source>
        <dbReference type="SAM" id="Phobius"/>
    </source>
</evidence>
<dbReference type="InterPro" id="IPR036259">
    <property type="entry name" value="MFS_trans_sf"/>
</dbReference>
<evidence type="ECO:0000256" key="6">
    <source>
        <dbReference type="ARBA" id="ARBA00024338"/>
    </source>
</evidence>
<keyword evidence="5 8" id="KW-0472">Membrane</keyword>
<dbReference type="EnsemblProtists" id="EOD06176">
    <property type="protein sequence ID" value="EOD06176"/>
    <property type="gene ID" value="EMIHUDRAFT_219526"/>
</dbReference>
<dbReference type="KEGG" id="ehx:EMIHUDRAFT_219526"/>
<evidence type="ECO:0000256" key="7">
    <source>
        <dbReference type="SAM" id="MobiDB-lite"/>
    </source>
</evidence>
<dbReference type="SUPFAM" id="SSF103473">
    <property type="entry name" value="MFS general substrate transporter"/>
    <property type="match status" value="1"/>
</dbReference>
<dbReference type="HOGENOM" id="CLU_564347_0_0_1"/>
<feature type="region of interest" description="Disordered" evidence="7">
    <location>
        <begin position="1"/>
        <end position="23"/>
    </location>
</feature>
<evidence type="ECO:0000313" key="11">
    <source>
        <dbReference type="Proteomes" id="UP000013827"/>
    </source>
</evidence>
<dbReference type="Pfam" id="PF07690">
    <property type="entry name" value="MFS_1"/>
    <property type="match status" value="1"/>
</dbReference>
<feature type="transmembrane region" description="Helical" evidence="8">
    <location>
        <begin position="140"/>
        <end position="158"/>
    </location>
</feature>
<dbReference type="PROSITE" id="PS50850">
    <property type="entry name" value="MFS"/>
    <property type="match status" value="1"/>
</dbReference>
<feature type="transmembrane region" description="Helical" evidence="8">
    <location>
        <begin position="360"/>
        <end position="384"/>
    </location>
</feature>
<keyword evidence="11" id="KW-1185">Reference proteome</keyword>
<dbReference type="GO" id="GO:0022857">
    <property type="term" value="F:transmembrane transporter activity"/>
    <property type="evidence" value="ECO:0007669"/>
    <property type="project" value="InterPro"/>
</dbReference>
<evidence type="ECO:0000256" key="1">
    <source>
        <dbReference type="ARBA" id="ARBA00004141"/>
    </source>
</evidence>
<feature type="transmembrane region" description="Helical" evidence="8">
    <location>
        <begin position="199"/>
        <end position="220"/>
    </location>
</feature>
<evidence type="ECO:0000256" key="4">
    <source>
        <dbReference type="ARBA" id="ARBA00022989"/>
    </source>
</evidence>
<dbReference type="GeneID" id="17252300"/>
<feature type="transmembrane region" description="Helical" evidence="8">
    <location>
        <begin position="441"/>
        <end position="463"/>
    </location>
</feature>
<evidence type="ECO:0000313" key="10">
    <source>
        <dbReference type="EnsemblProtists" id="EOD06176"/>
    </source>
</evidence>